<feature type="transmembrane region" description="Helical" evidence="5">
    <location>
        <begin position="333"/>
        <end position="357"/>
    </location>
</feature>
<organism evidence="6 7">
    <name type="scientific">Coccomyxa subellipsoidea</name>
    <dbReference type="NCBI Taxonomy" id="248742"/>
    <lineage>
        <taxon>Eukaryota</taxon>
        <taxon>Viridiplantae</taxon>
        <taxon>Chlorophyta</taxon>
        <taxon>core chlorophytes</taxon>
        <taxon>Trebouxiophyceae</taxon>
        <taxon>Trebouxiophyceae incertae sedis</taxon>
        <taxon>Coccomyxaceae</taxon>
        <taxon>Coccomyxa</taxon>
    </lineage>
</organism>
<keyword evidence="4 5" id="KW-0472">Membrane</keyword>
<evidence type="ECO:0000313" key="6">
    <source>
        <dbReference type="EMBL" id="KAK9904114.1"/>
    </source>
</evidence>
<feature type="transmembrane region" description="Helical" evidence="5">
    <location>
        <begin position="74"/>
        <end position="96"/>
    </location>
</feature>
<evidence type="ECO:0000256" key="5">
    <source>
        <dbReference type="SAM" id="Phobius"/>
    </source>
</evidence>
<comment type="caution">
    <text evidence="6">The sequence shown here is derived from an EMBL/GenBank/DDBJ whole genome shotgun (WGS) entry which is preliminary data.</text>
</comment>
<feature type="transmembrane region" description="Helical" evidence="5">
    <location>
        <begin position="12"/>
        <end position="32"/>
    </location>
</feature>
<evidence type="ECO:0000256" key="1">
    <source>
        <dbReference type="ARBA" id="ARBA00004141"/>
    </source>
</evidence>
<gene>
    <name evidence="6" type="ORF">WJX75_004878</name>
</gene>
<feature type="transmembrane region" description="Helical" evidence="5">
    <location>
        <begin position="391"/>
        <end position="412"/>
    </location>
</feature>
<evidence type="ECO:0000256" key="4">
    <source>
        <dbReference type="ARBA" id="ARBA00023136"/>
    </source>
</evidence>
<reference evidence="6 7" key="1">
    <citation type="journal article" date="2024" name="Nat. Commun.">
        <title>Phylogenomics reveals the evolutionary origins of lichenization in chlorophyte algae.</title>
        <authorList>
            <person name="Puginier C."/>
            <person name="Libourel C."/>
            <person name="Otte J."/>
            <person name="Skaloud P."/>
            <person name="Haon M."/>
            <person name="Grisel S."/>
            <person name="Petersen M."/>
            <person name="Berrin J.G."/>
            <person name="Delaux P.M."/>
            <person name="Dal Grande F."/>
            <person name="Keller J."/>
        </authorList>
    </citation>
    <scope>NUCLEOTIDE SEQUENCE [LARGE SCALE GENOMIC DNA]</scope>
    <source>
        <strain evidence="6 7">SAG 216-7</strain>
    </source>
</reference>
<feature type="transmembrane region" description="Helical" evidence="5">
    <location>
        <begin position="295"/>
        <end position="321"/>
    </location>
</feature>
<evidence type="ECO:0000256" key="3">
    <source>
        <dbReference type="ARBA" id="ARBA00022989"/>
    </source>
</evidence>
<feature type="transmembrane region" description="Helical" evidence="5">
    <location>
        <begin position="263"/>
        <end position="283"/>
    </location>
</feature>
<dbReference type="InterPro" id="IPR004776">
    <property type="entry name" value="Mem_transp_PIN-like"/>
</dbReference>
<proteinExistence type="predicted"/>
<dbReference type="Pfam" id="PF03547">
    <property type="entry name" value="Mem_trans"/>
    <property type="match status" value="1"/>
</dbReference>
<dbReference type="PANTHER" id="PTHR31419:SF1">
    <property type="entry name" value="PROTEIN PIN-LIKES 6"/>
    <property type="match status" value="1"/>
</dbReference>
<evidence type="ECO:0008006" key="8">
    <source>
        <dbReference type="Google" id="ProtNLM"/>
    </source>
</evidence>
<dbReference type="EMBL" id="JALJOT010000013">
    <property type="protein sequence ID" value="KAK9904114.1"/>
    <property type="molecule type" value="Genomic_DNA"/>
</dbReference>
<dbReference type="InterPro" id="IPR039305">
    <property type="entry name" value="PILS2/6"/>
</dbReference>
<feature type="transmembrane region" description="Helical" evidence="5">
    <location>
        <begin position="44"/>
        <end position="62"/>
    </location>
</feature>
<feature type="transmembrane region" description="Helical" evidence="5">
    <location>
        <begin position="149"/>
        <end position="169"/>
    </location>
</feature>
<accession>A0ABR2YF05</accession>
<feature type="transmembrane region" description="Helical" evidence="5">
    <location>
        <begin position="108"/>
        <end position="129"/>
    </location>
</feature>
<comment type="subcellular location">
    <subcellularLocation>
        <location evidence="1">Membrane</location>
        <topology evidence="1">Multi-pass membrane protein</topology>
    </subcellularLocation>
</comment>
<keyword evidence="7" id="KW-1185">Reference proteome</keyword>
<name>A0ABR2YF05_9CHLO</name>
<keyword evidence="3 5" id="KW-1133">Transmembrane helix</keyword>
<evidence type="ECO:0000256" key="2">
    <source>
        <dbReference type="ARBA" id="ARBA00022692"/>
    </source>
</evidence>
<keyword evidence="2 5" id="KW-0812">Transmembrane</keyword>
<sequence length="419" mass="45374">MGTVAFPPTILLGALLSVVNLILICLPGVYFARQGLVSKDMRRSLGYMSFNFLLPTLTFVNIAPQLTASKLVRWWPLAVNIIVSRLVALLTGWASSHMPGTKPEHRKVVVAASAFGNTNSALLMLVTAMCAQEHLPFYGALGSQCVTDGYAYVAIGLAASAFLTFPADGPREAHALERMNSLNARRAMLAVSVAEDLEEQNVADGKSCPEKEVELVEAQRGSKQGMGARRVGGSLVELLKIRGWRESRAAKIGSTALSWFNKVAPPPTIASLAGLVVGCVPFLKNIMFPAQSAPLGFLTTALNTIADAFVFLISFILGAVLQKGPGPGTRSLGWLPILMTVLNRFLFLPALGAVWIFGSHRLGWWKQPDPLFYHAVCAMYHTCEMECGSTLFWQCMASVFGIAAWMVIYIYLMGVFGLL</sequence>
<dbReference type="PANTHER" id="PTHR31419">
    <property type="entry name" value="PROTEIN PIN-LIKES 2"/>
    <property type="match status" value="1"/>
</dbReference>
<evidence type="ECO:0000313" key="7">
    <source>
        <dbReference type="Proteomes" id="UP001491310"/>
    </source>
</evidence>
<protein>
    <recommendedName>
        <fullName evidence="8">Auxin efflux carrier</fullName>
    </recommendedName>
</protein>
<dbReference type="Proteomes" id="UP001491310">
    <property type="component" value="Unassembled WGS sequence"/>
</dbReference>